<gene>
    <name evidence="1" type="ORF">NPIRD3C_0983</name>
</gene>
<dbReference type="EMBL" id="CP010868">
    <property type="protein sequence ID" value="AJM92195.1"/>
    <property type="molecule type" value="Genomic_DNA"/>
</dbReference>
<organism evidence="1 2">
    <name type="scientific">Nitrosopumilus piranensis</name>
    <dbReference type="NCBI Taxonomy" id="1582439"/>
    <lineage>
        <taxon>Archaea</taxon>
        <taxon>Nitrososphaerota</taxon>
        <taxon>Nitrososphaeria</taxon>
        <taxon>Nitrosopumilales</taxon>
        <taxon>Nitrosopumilaceae</taxon>
        <taxon>Nitrosopumilus</taxon>
    </lineage>
</organism>
<dbReference type="PATRIC" id="fig|1582439.9.peg.1011"/>
<reference evidence="1 2" key="3">
    <citation type="journal article" date="2019" name="Int. J. Syst. Evol. Microbiol.">
        <title>Nitrosopumilus adriaticus sp. nov. and Nitrosopumilus piranensis sp. nov., two ammonia-oxidizing archaea from the Adriatic Sea and members of the class Nitrososphaeria.</title>
        <authorList>
            <person name="Bayer B."/>
            <person name="Vojvoda J."/>
            <person name="Reinthaler T."/>
            <person name="Reyes C."/>
            <person name="Pinto M."/>
            <person name="Herndl G.J."/>
        </authorList>
    </citation>
    <scope>NUCLEOTIDE SEQUENCE [LARGE SCALE GENOMIC DNA]</scope>
    <source>
        <strain evidence="1 2">D3C</strain>
    </source>
</reference>
<name>A0A0C5BYY0_9ARCH</name>
<dbReference type="KEGG" id="nid:NPIRD3C_0983"/>
<dbReference type="Proteomes" id="UP000032027">
    <property type="component" value="Chromosome"/>
</dbReference>
<proteinExistence type="predicted"/>
<reference evidence="1 2" key="2">
    <citation type="journal article" date="2016" name="ISME J.">
        <title>Physiological and genomic characterization of two novel marine thaumarchaeal strains indicates niche differentiation.</title>
        <authorList>
            <person name="Bayer B."/>
            <person name="Vojvoda J."/>
            <person name="Offre P."/>
            <person name="Alves R.J."/>
            <person name="Elisabeth N.H."/>
            <person name="Garcia J.A."/>
            <person name="Volland J.M."/>
            <person name="Srivastava A."/>
            <person name="Schleper C."/>
            <person name="Herndl G.J."/>
        </authorList>
    </citation>
    <scope>NUCLEOTIDE SEQUENCE [LARGE SCALE GENOMIC DNA]</scope>
    <source>
        <strain evidence="1 2">D3C</strain>
    </source>
</reference>
<reference evidence="2" key="1">
    <citation type="submission" date="2015-02" db="EMBL/GenBank/DDBJ databases">
        <title>Characterization of two novel Thaumarchaeota isolated from the Northern Adriatic Sea.</title>
        <authorList>
            <person name="Bayer B."/>
            <person name="Vojvoda J."/>
            <person name="Offre P."/>
            <person name="Srivastava A."/>
            <person name="Elisabeth N."/>
            <person name="Garcia J.A.L."/>
            <person name="Schleper C."/>
            <person name="Herndl G.J."/>
        </authorList>
    </citation>
    <scope>NUCLEOTIDE SEQUENCE [LARGE SCALE GENOMIC DNA]</scope>
    <source>
        <strain evidence="2">D3C</strain>
    </source>
</reference>
<accession>A0A0C5BYY0</accession>
<evidence type="ECO:0000313" key="2">
    <source>
        <dbReference type="Proteomes" id="UP000032027"/>
    </source>
</evidence>
<dbReference type="AlphaFoldDB" id="A0A0C5BYY0"/>
<evidence type="ECO:0000313" key="1">
    <source>
        <dbReference type="EMBL" id="AJM92195.1"/>
    </source>
</evidence>
<sequence>MAQNSFDHAVFDMVYWIFYDLTKTTPSFPALLLHVEE</sequence>
<dbReference type="HOGENOM" id="CLU_3338265_0_0_2"/>
<keyword evidence="2" id="KW-1185">Reference proteome</keyword>
<protein>
    <submittedName>
        <fullName evidence="1">Uncharacterized protein</fullName>
    </submittedName>
</protein>